<dbReference type="InterPro" id="IPR029063">
    <property type="entry name" value="SAM-dependent_MTases_sf"/>
</dbReference>
<proteinExistence type="predicted"/>
<sequence>MYGRLADQIRGHQGQMMRRSKELDALMVKGYSALFDNDAQVLSVIAGRGERYIEIGTYCGGSALVAGLAGCEVHCIDTWDYTRRQDLKQVGHYFPVEADVRENWAAAGLDPDRLHLYQHRTPPLPEEVRN</sequence>
<gene>
    <name evidence="1" type="ORF">LCGC14_2869470</name>
</gene>
<evidence type="ECO:0000313" key="1">
    <source>
        <dbReference type="EMBL" id="KKK75863.1"/>
    </source>
</evidence>
<organism evidence="1">
    <name type="scientific">marine sediment metagenome</name>
    <dbReference type="NCBI Taxonomy" id="412755"/>
    <lineage>
        <taxon>unclassified sequences</taxon>
        <taxon>metagenomes</taxon>
        <taxon>ecological metagenomes</taxon>
    </lineage>
</organism>
<protein>
    <submittedName>
        <fullName evidence="1">Uncharacterized protein</fullName>
    </submittedName>
</protein>
<feature type="non-terminal residue" evidence="1">
    <location>
        <position position="130"/>
    </location>
</feature>
<dbReference type="SUPFAM" id="SSF53335">
    <property type="entry name" value="S-adenosyl-L-methionine-dependent methyltransferases"/>
    <property type="match status" value="1"/>
</dbReference>
<accession>A0A0F8Y3M0</accession>
<dbReference type="Gene3D" id="3.40.50.150">
    <property type="entry name" value="Vaccinia Virus protein VP39"/>
    <property type="match status" value="1"/>
</dbReference>
<name>A0A0F8Y3M0_9ZZZZ</name>
<dbReference type="AlphaFoldDB" id="A0A0F8Y3M0"/>
<comment type="caution">
    <text evidence="1">The sequence shown here is derived from an EMBL/GenBank/DDBJ whole genome shotgun (WGS) entry which is preliminary data.</text>
</comment>
<reference evidence="1" key="1">
    <citation type="journal article" date="2015" name="Nature">
        <title>Complex archaea that bridge the gap between prokaryotes and eukaryotes.</title>
        <authorList>
            <person name="Spang A."/>
            <person name="Saw J.H."/>
            <person name="Jorgensen S.L."/>
            <person name="Zaremba-Niedzwiedzka K."/>
            <person name="Martijn J."/>
            <person name="Lind A.E."/>
            <person name="van Eijk R."/>
            <person name="Schleper C."/>
            <person name="Guy L."/>
            <person name="Ettema T.J."/>
        </authorList>
    </citation>
    <scope>NUCLEOTIDE SEQUENCE</scope>
</reference>
<dbReference type="EMBL" id="LAZR01055666">
    <property type="protein sequence ID" value="KKK75863.1"/>
    <property type="molecule type" value="Genomic_DNA"/>
</dbReference>